<protein>
    <recommendedName>
        <fullName evidence="4">DUF4025 domain-containing protein</fullName>
    </recommendedName>
</protein>
<dbReference type="EMBL" id="JAUJWV010000002">
    <property type="protein sequence ID" value="MDN7242776.1"/>
    <property type="molecule type" value="Genomic_DNA"/>
</dbReference>
<evidence type="ECO:0000313" key="2">
    <source>
        <dbReference type="EMBL" id="MDN7242776.1"/>
    </source>
</evidence>
<proteinExistence type="predicted"/>
<keyword evidence="3" id="KW-1185">Reference proteome</keyword>
<dbReference type="RefSeq" id="WP_301724335.1">
    <property type="nucleotide sequence ID" value="NZ_JAUJWV010000002.1"/>
</dbReference>
<sequence length="82" mass="9328">MKRDASEEYEQTKPGKNDESVADKIVDRAQRFMGVDDDEGNNEAPFQNAPDEDTADVPKKDKLIKDKRTGEETYVENTGDKY</sequence>
<evidence type="ECO:0008006" key="4">
    <source>
        <dbReference type="Google" id="ProtNLM"/>
    </source>
</evidence>
<accession>A0ABT8N4G7</accession>
<feature type="compositionally biased region" description="Basic and acidic residues" evidence="1">
    <location>
        <begin position="1"/>
        <end position="30"/>
    </location>
</feature>
<feature type="region of interest" description="Disordered" evidence="1">
    <location>
        <begin position="1"/>
        <end position="82"/>
    </location>
</feature>
<gene>
    <name evidence="2" type="ORF">QWY14_13260</name>
</gene>
<reference evidence="2 3" key="1">
    <citation type="submission" date="2023-06" db="EMBL/GenBank/DDBJ databases">
        <title>Novel species in genus Planococcus.</title>
        <authorList>
            <person name="Ning S."/>
        </authorList>
    </citation>
    <scope>NUCLEOTIDE SEQUENCE [LARGE SCALE GENOMIC DNA]</scope>
    <source>
        <strain evidence="2 3">N028</strain>
    </source>
</reference>
<feature type="compositionally biased region" description="Basic and acidic residues" evidence="1">
    <location>
        <begin position="56"/>
        <end position="71"/>
    </location>
</feature>
<evidence type="ECO:0000313" key="3">
    <source>
        <dbReference type="Proteomes" id="UP001172055"/>
    </source>
</evidence>
<dbReference type="Proteomes" id="UP001172055">
    <property type="component" value="Unassembled WGS sequence"/>
</dbReference>
<name>A0ABT8N4G7_9BACL</name>
<organism evidence="2 3">
    <name type="scientific">Planococcus shixiaomingii</name>
    <dbReference type="NCBI Taxonomy" id="3058393"/>
    <lineage>
        <taxon>Bacteria</taxon>
        <taxon>Bacillati</taxon>
        <taxon>Bacillota</taxon>
        <taxon>Bacilli</taxon>
        <taxon>Bacillales</taxon>
        <taxon>Caryophanaceae</taxon>
        <taxon>Planococcus</taxon>
    </lineage>
</organism>
<evidence type="ECO:0000256" key="1">
    <source>
        <dbReference type="SAM" id="MobiDB-lite"/>
    </source>
</evidence>
<comment type="caution">
    <text evidence="2">The sequence shown here is derived from an EMBL/GenBank/DDBJ whole genome shotgun (WGS) entry which is preliminary data.</text>
</comment>